<keyword evidence="4" id="KW-0457">Lysine biosynthesis</keyword>
<dbReference type="Gene3D" id="3.40.50.720">
    <property type="entry name" value="NAD(P)-binding Rossmann-like Domain"/>
    <property type="match status" value="3"/>
</dbReference>
<dbReference type="SUPFAM" id="SSF55347">
    <property type="entry name" value="Glyceraldehyde-3-phosphate dehydrogenase-like, C-terminal domain"/>
    <property type="match status" value="1"/>
</dbReference>
<dbReference type="PANTHER" id="PTHR11133:SF23">
    <property type="entry name" value="SACCHAROPINE DEHYDROGENASE [NAD(+), L-LYSINE-FORMING]"/>
    <property type="match status" value="1"/>
</dbReference>
<evidence type="ECO:0000256" key="6">
    <source>
        <dbReference type="ARBA" id="ARBA00025744"/>
    </source>
</evidence>
<dbReference type="GO" id="GO:0019878">
    <property type="term" value="P:lysine biosynthetic process via aminoadipic acid"/>
    <property type="evidence" value="ECO:0007669"/>
    <property type="project" value="TreeGrafter"/>
</dbReference>
<evidence type="ECO:0000256" key="1">
    <source>
        <dbReference type="ARBA" id="ARBA00004682"/>
    </source>
</evidence>
<dbReference type="InterPro" id="IPR007698">
    <property type="entry name" value="AlaDH/PNT_NAD(H)-bd"/>
</dbReference>
<dbReference type="SMART" id="SM01002">
    <property type="entry name" value="AlaDh_PNT_C"/>
    <property type="match status" value="1"/>
</dbReference>
<dbReference type="Gene3D" id="3.30.360.10">
    <property type="entry name" value="Dihydrodipicolinate Reductase, domain 2"/>
    <property type="match status" value="1"/>
</dbReference>
<evidence type="ECO:0000256" key="2">
    <source>
        <dbReference type="ARBA" id="ARBA00004720"/>
    </source>
</evidence>
<evidence type="ECO:0008006" key="12">
    <source>
        <dbReference type="Google" id="ProtNLM"/>
    </source>
</evidence>
<dbReference type="EMBL" id="MU129008">
    <property type="protein sequence ID" value="KAF9510883.1"/>
    <property type="molecule type" value="Genomic_DNA"/>
</dbReference>
<name>A0A9P6AS02_9AGAM</name>
<dbReference type="Proteomes" id="UP000886523">
    <property type="component" value="Unassembled WGS sequence"/>
</dbReference>
<dbReference type="AlphaFoldDB" id="A0A9P6AS02"/>
<dbReference type="GO" id="GO:0005737">
    <property type="term" value="C:cytoplasm"/>
    <property type="evidence" value="ECO:0007669"/>
    <property type="project" value="TreeGrafter"/>
</dbReference>
<organism evidence="10 11">
    <name type="scientific">Hydnum rufescens UP504</name>
    <dbReference type="NCBI Taxonomy" id="1448309"/>
    <lineage>
        <taxon>Eukaryota</taxon>
        <taxon>Fungi</taxon>
        <taxon>Dikarya</taxon>
        <taxon>Basidiomycota</taxon>
        <taxon>Agaricomycotina</taxon>
        <taxon>Agaricomycetes</taxon>
        <taxon>Cantharellales</taxon>
        <taxon>Hydnaceae</taxon>
        <taxon>Hydnum</taxon>
    </lineage>
</organism>
<dbReference type="InterPro" id="IPR032095">
    <property type="entry name" value="Sacchrp_dh-like_C"/>
</dbReference>
<feature type="domain" description="Alanine dehydrogenase/pyridine nucleotide transhydrogenase NAD(H)-binding" evidence="8">
    <location>
        <begin position="233"/>
        <end position="407"/>
    </location>
</feature>
<gene>
    <name evidence="10" type="ORF">BS47DRAFT_1347359</name>
</gene>
<keyword evidence="4" id="KW-0028">Amino-acid biosynthesis</keyword>
<comment type="caution">
    <text evidence="10">The sequence shown here is derived from an EMBL/GenBank/DDBJ whole genome shotgun (WGS) entry which is preliminary data.</text>
</comment>
<keyword evidence="11" id="KW-1185">Reference proteome</keyword>
<dbReference type="GO" id="GO:0004753">
    <property type="term" value="F:saccharopine dehydrogenase activity"/>
    <property type="evidence" value="ECO:0007669"/>
    <property type="project" value="TreeGrafter"/>
</dbReference>
<dbReference type="Pfam" id="PF16653">
    <property type="entry name" value="Sacchrp_dh_C"/>
    <property type="match status" value="1"/>
</dbReference>
<comment type="pathway">
    <text evidence="1">Amino-acid degradation; L-lysine degradation via saccharopine pathway; glutaryl-CoA from L-lysine: step 1/6.</text>
</comment>
<dbReference type="InterPro" id="IPR005097">
    <property type="entry name" value="Sacchrp_dh_NADP-bd"/>
</dbReference>
<reference evidence="10" key="1">
    <citation type="journal article" date="2020" name="Nat. Commun.">
        <title>Large-scale genome sequencing of mycorrhizal fungi provides insights into the early evolution of symbiotic traits.</title>
        <authorList>
            <person name="Miyauchi S."/>
            <person name="Kiss E."/>
            <person name="Kuo A."/>
            <person name="Drula E."/>
            <person name="Kohler A."/>
            <person name="Sanchez-Garcia M."/>
            <person name="Morin E."/>
            <person name="Andreopoulos B."/>
            <person name="Barry K.W."/>
            <person name="Bonito G."/>
            <person name="Buee M."/>
            <person name="Carver A."/>
            <person name="Chen C."/>
            <person name="Cichocki N."/>
            <person name="Clum A."/>
            <person name="Culley D."/>
            <person name="Crous P.W."/>
            <person name="Fauchery L."/>
            <person name="Girlanda M."/>
            <person name="Hayes R.D."/>
            <person name="Keri Z."/>
            <person name="LaButti K."/>
            <person name="Lipzen A."/>
            <person name="Lombard V."/>
            <person name="Magnuson J."/>
            <person name="Maillard F."/>
            <person name="Murat C."/>
            <person name="Nolan M."/>
            <person name="Ohm R.A."/>
            <person name="Pangilinan J."/>
            <person name="Pereira M.F."/>
            <person name="Perotto S."/>
            <person name="Peter M."/>
            <person name="Pfister S."/>
            <person name="Riley R."/>
            <person name="Sitrit Y."/>
            <person name="Stielow J.B."/>
            <person name="Szollosi G."/>
            <person name="Zifcakova L."/>
            <person name="Stursova M."/>
            <person name="Spatafora J.W."/>
            <person name="Tedersoo L."/>
            <person name="Vaario L.M."/>
            <person name="Yamada A."/>
            <person name="Yan M."/>
            <person name="Wang P."/>
            <person name="Xu J."/>
            <person name="Bruns T."/>
            <person name="Baldrian P."/>
            <person name="Vilgalys R."/>
            <person name="Dunand C."/>
            <person name="Henrissat B."/>
            <person name="Grigoriev I.V."/>
            <person name="Hibbett D."/>
            <person name="Nagy L.G."/>
            <person name="Martin F.M."/>
        </authorList>
    </citation>
    <scope>NUCLEOTIDE SEQUENCE</scope>
    <source>
        <strain evidence="10">UP504</strain>
    </source>
</reference>
<dbReference type="Pfam" id="PF03435">
    <property type="entry name" value="Sacchrp_dh_NADP"/>
    <property type="match status" value="1"/>
</dbReference>
<evidence type="ECO:0000256" key="3">
    <source>
        <dbReference type="ARBA" id="ARBA00023002"/>
    </source>
</evidence>
<comment type="pathway">
    <text evidence="2">Amino-acid degradation; L-lysine degradation via saccharopine pathway; glutaryl-CoA from L-lysine: step 2/6.</text>
</comment>
<feature type="domain" description="Alanine dehydrogenase/pyridine nucleotide transhydrogenase N-terminal" evidence="9">
    <location>
        <begin position="81"/>
        <end position="186"/>
    </location>
</feature>
<evidence type="ECO:0000256" key="4">
    <source>
        <dbReference type="ARBA" id="ARBA00023154"/>
    </source>
</evidence>
<evidence type="ECO:0000259" key="9">
    <source>
        <dbReference type="SMART" id="SM01003"/>
    </source>
</evidence>
<accession>A0A9P6AS02</accession>
<protein>
    <recommendedName>
        <fullName evidence="12">Alanine dehydrogenase/pyridine nucleotide transhydrogenase N-terminal domain-containing protein</fullName>
    </recommendedName>
</protein>
<evidence type="ECO:0000313" key="11">
    <source>
        <dbReference type="Proteomes" id="UP000886523"/>
    </source>
</evidence>
<dbReference type="SUPFAM" id="SSF52283">
    <property type="entry name" value="Formate/glycerate dehydrogenase catalytic domain-like"/>
    <property type="match status" value="1"/>
</dbReference>
<feature type="region of interest" description="Disordered" evidence="7">
    <location>
        <begin position="490"/>
        <end position="517"/>
    </location>
</feature>
<comment type="similarity">
    <text evidence="6">In the C-terminal section; belongs to the saccharopine dehydrogenase family.</text>
</comment>
<dbReference type="SMART" id="SM01003">
    <property type="entry name" value="AlaDh_PNT_N"/>
    <property type="match status" value="1"/>
</dbReference>
<dbReference type="PANTHER" id="PTHR11133">
    <property type="entry name" value="SACCHAROPINE DEHYDROGENASE"/>
    <property type="match status" value="1"/>
</dbReference>
<dbReference type="Pfam" id="PF05222">
    <property type="entry name" value="AlaDh_PNT_N"/>
    <property type="match status" value="1"/>
</dbReference>
<dbReference type="InterPro" id="IPR036291">
    <property type="entry name" value="NAD(P)-bd_dom_sf"/>
</dbReference>
<evidence type="ECO:0000259" key="8">
    <source>
        <dbReference type="SMART" id="SM01002"/>
    </source>
</evidence>
<keyword evidence="5" id="KW-0511">Multifunctional enzyme</keyword>
<evidence type="ECO:0000256" key="5">
    <source>
        <dbReference type="ARBA" id="ARBA00023268"/>
    </source>
</evidence>
<evidence type="ECO:0000256" key="7">
    <source>
        <dbReference type="SAM" id="MobiDB-lite"/>
    </source>
</evidence>
<dbReference type="SUPFAM" id="SSF51735">
    <property type="entry name" value="NAD(P)-binding Rossmann-fold domains"/>
    <property type="match status" value="1"/>
</dbReference>
<sequence>MRDISLQVGAVDFLIIFSAALRGSTEESWSRDEAIIKPLSVSFSAYIPSEERLNMRRLSTLSRPPCGFARRELSSTSLSVGLRREDPARLWERRAPLTPAAVYSLVRNGVQIIVQGCERRVFSDKEYASAGAKIGSSLESCSIILGIKEVPLNELLTSQPHLIDYEQITDKNAKRTVAFGFFAGSAGVIEGLLASALDLLSLGIASPFLHLPRAYTNRTLQSMKGSLRLVGDHVASHGTPSSAGPFVIAVTGNGNVVKGALDMLQNLPIRFVTPEQLPRLVYVVHALPSSYIFRHDGARYSRSAYYARPSDYESRFHEIIAPYISVLINGAGWQPGFPRLMSNEQLALALHRAAALGKARFRSVSDISCDVNGGLEFVSKATTIDDPFYIARPSTFPPNLRGVQVMAIDILPSEVPFDASEYFSQALLPYLRALLRYERERHGLPTTEDLGDVAERLSALKRATIAENGELTESHRWLYEPLRDVGLVTLPPSHSAPSVPPSPSSPSSYSPSSVARSHTNAPPKVLLFGSGMVAKPFCQTILDHGRKNGDVQLVCEGIQRASAVEVDIADKVKNADIVASLLPAPLHPIIAEHCITHGKHLVTASYISSAMQDLNRRALEADVLLLNEIGLDPGLDHLSAMELKSSMANQGKRIVSFTSWCGGLPAPEFSNVPLGMKFSWSPRALLSAALNDARFKMANKIYSIRGQDLLSSFFPDVPLAKGFALEGLANRDTSGPLNTLETTRCRRIGLLNVRDDSKVALDNWSELCGKVLAATTSNGAMASSSVLSLASLKSALVDVLPSPARTESAIEALEALSIIPGKTARISDTSLPPIPKGRQTPLDLLAAILSHKLRYQPHERDLVILSHEIVTVPSSISEVPPPDSLHREVHQSTLVVYGDAHLGSAMSRTVGLPLAFAALRILKGEVHVRGVRAPVDSETAGIIMRETSSRGSGMAEGLAKALSAPAR</sequence>
<evidence type="ECO:0000313" key="10">
    <source>
        <dbReference type="EMBL" id="KAF9510883.1"/>
    </source>
</evidence>
<dbReference type="InterPro" id="IPR051168">
    <property type="entry name" value="AASS"/>
</dbReference>
<dbReference type="InterPro" id="IPR007886">
    <property type="entry name" value="AlaDH/PNT_N"/>
</dbReference>
<keyword evidence="3" id="KW-0560">Oxidoreductase</keyword>
<proteinExistence type="inferred from homology"/>
<dbReference type="OrthoDB" id="10059875at2759"/>